<dbReference type="RefSeq" id="WP_025086516.1">
    <property type="nucleotide sequence ID" value="NZ_AZFT01000053.1"/>
</dbReference>
<dbReference type="STRING" id="1423724.FC32_GL000644"/>
<organism evidence="2 3">
    <name type="scientific">Ligilactobacillus apodemi DSM 16634 = JCM 16172</name>
    <dbReference type="NCBI Taxonomy" id="1423724"/>
    <lineage>
        <taxon>Bacteria</taxon>
        <taxon>Bacillati</taxon>
        <taxon>Bacillota</taxon>
        <taxon>Bacilli</taxon>
        <taxon>Lactobacillales</taxon>
        <taxon>Lactobacillaceae</taxon>
        <taxon>Ligilactobacillus</taxon>
    </lineage>
</organism>
<dbReference type="OrthoDB" id="9803892at2"/>
<keyword evidence="3" id="KW-1185">Reference proteome</keyword>
<dbReference type="InterPro" id="IPR051604">
    <property type="entry name" value="Ergot_Alk_Oxidoreductase"/>
</dbReference>
<dbReference type="InterPro" id="IPR016040">
    <property type="entry name" value="NAD(P)-bd_dom"/>
</dbReference>
<dbReference type="Pfam" id="PF13460">
    <property type="entry name" value="NAD_binding_10"/>
    <property type="match status" value="1"/>
</dbReference>
<name>A0A0R1TXT3_9LACO</name>
<sequence>MKKVLIMAANGQISRLIEDRVLSEKAFDEVELTLFLRDKNRLASLANNERVTLIEGSLDNYDAVKNAIKGQNLVFVGVVDHTDDNHQTKYVIEAMKETGVKRVVFTNILGIYDEVPGEFGRWNKQMVASGLESAKNSDKLLAESGLAYTTLRLPWLNDREIVYEITHKDETYFGVSGSRRSIADVVLRIIADPSFLVNDSVGIADPATEGKTRPVY</sequence>
<dbReference type="PATRIC" id="fig|1423724.4.peg.680"/>
<dbReference type="SUPFAM" id="SSF51735">
    <property type="entry name" value="NAD(P)-binding Rossmann-fold domains"/>
    <property type="match status" value="1"/>
</dbReference>
<evidence type="ECO:0000313" key="3">
    <source>
        <dbReference type="Proteomes" id="UP000051324"/>
    </source>
</evidence>
<gene>
    <name evidence="2" type="ORF">FC32_GL000644</name>
</gene>
<dbReference type="Gene3D" id="3.40.50.720">
    <property type="entry name" value="NAD(P)-binding Rossmann-like Domain"/>
    <property type="match status" value="1"/>
</dbReference>
<reference evidence="2 3" key="1">
    <citation type="journal article" date="2015" name="Genome Announc.">
        <title>Expanding the biotechnology potential of lactobacilli through comparative genomics of 213 strains and associated genera.</title>
        <authorList>
            <person name="Sun Z."/>
            <person name="Harris H.M."/>
            <person name="McCann A."/>
            <person name="Guo C."/>
            <person name="Argimon S."/>
            <person name="Zhang W."/>
            <person name="Yang X."/>
            <person name="Jeffery I.B."/>
            <person name="Cooney J.C."/>
            <person name="Kagawa T.F."/>
            <person name="Liu W."/>
            <person name="Song Y."/>
            <person name="Salvetti E."/>
            <person name="Wrobel A."/>
            <person name="Rasinkangas P."/>
            <person name="Parkhill J."/>
            <person name="Rea M.C."/>
            <person name="O'Sullivan O."/>
            <person name="Ritari J."/>
            <person name="Douillard F.P."/>
            <person name="Paul Ross R."/>
            <person name="Yang R."/>
            <person name="Briner A.E."/>
            <person name="Felis G.E."/>
            <person name="de Vos W.M."/>
            <person name="Barrangou R."/>
            <person name="Klaenhammer T.R."/>
            <person name="Caufield P.W."/>
            <person name="Cui Y."/>
            <person name="Zhang H."/>
            <person name="O'Toole P.W."/>
        </authorList>
    </citation>
    <scope>NUCLEOTIDE SEQUENCE [LARGE SCALE GENOMIC DNA]</scope>
    <source>
        <strain evidence="2 3">DSM 16634</strain>
    </source>
</reference>
<protein>
    <submittedName>
        <fullName evidence="2">Saccharopine dehydrogenase related protein</fullName>
    </submittedName>
</protein>
<dbReference type="PANTHER" id="PTHR43162">
    <property type="match status" value="1"/>
</dbReference>
<feature type="domain" description="NAD(P)-binding" evidence="1">
    <location>
        <begin position="9"/>
        <end position="193"/>
    </location>
</feature>
<evidence type="ECO:0000259" key="1">
    <source>
        <dbReference type="Pfam" id="PF13460"/>
    </source>
</evidence>
<dbReference type="PANTHER" id="PTHR43162:SF1">
    <property type="entry name" value="PRESTALK A DIFFERENTIATION PROTEIN A"/>
    <property type="match status" value="1"/>
</dbReference>
<proteinExistence type="predicted"/>
<dbReference type="InterPro" id="IPR036291">
    <property type="entry name" value="NAD(P)-bd_dom_sf"/>
</dbReference>
<evidence type="ECO:0000313" key="2">
    <source>
        <dbReference type="EMBL" id="KRL83394.1"/>
    </source>
</evidence>
<dbReference type="EMBL" id="AZFT01000053">
    <property type="protein sequence ID" value="KRL83394.1"/>
    <property type="molecule type" value="Genomic_DNA"/>
</dbReference>
<dbReference type="AlphaFoldDB" id="A0A0R1TXT3"/>
<dbReference type="Proteomes" id="UP000051324">
    <property type="component" value="Unassembled WGS sequence"/>
</dbReference>
<dbReference type="eggNOG" id="COG0702">
    <property type="taxonomic scope" value="Bacteria"/>
</dbReference>
<accession>A0A0R1TXT3</accession>
<comment type="caution">
    <text evidence="2">The sequence shown here is derived from an EMBL/GenBank/DDBJ whole genome shotgun (WGS) entry which is preliminary data.</text>
</comment>